<proteinExistence type="predicted"/>
<feature type="region of interest" description="Disordered" evidence="2">
    <location>
        <begin position="1"/>
        <end position="27"/>
    </location>
</feature>
<evidence type="ECO:0000313" key="4">
    <source>
        <dbReference type="Proteomes" id="UP000230750"/>
    </source>
</evidence>
<evidence type="ECO:0000313" key="3">
    <source>
        <dbReference type="EMBL" id="PIK50535.1"/>
    </source>
</evidence>
<comment type="caution">
    <text evidence="3">The sequence shown here is derived from an EMBL/GenBank/DDBJ whole genome shotgun (WGS) entry which is preliminary data.</text>
</comment>
<protein>
    <submittedName>
        <fullName evidence="3">Putative coiled-coil domain-containing protein</fullName>
    </submittedName>
</protein>
<evidence type="ECO:0000256" key="1">
    <source>
        <dbReference type="SAM" id="Coils"/>
    </source>
</evidence>
<gene>
    <name evidence="3" type="ORF">BSL78_12599</name>
</gene>
<dbReference type="PANTHER" id="PTHR21468">
    <property type="entry name" value="HSD9"/>
    <property type="match status" value="1"/>
</dbReference>
<dbReference type="PANTHER" id="PTHR21468:SF1">
    <property type="entry name" value="COILED-COIL DOMAIN-CONTAINING PROTEIN 83"/>
    <property type="match status" value="1"/>
</dbReference>
<keyword evidence="1" id="KW-0175">Coiled coil</keyword>
<accession>A0A2G8KRE3</accession>
<feature type="compositionally biased region" description="Basic and acidic residues" evidence="2">
    <location>
        <begin position="11"/>
        <end position="25"/>
    </location>
</feature>
<evidence type="ECO:0000256" key="2">
    <source>
        <dbReference type="SAM" id="MobiDB-lite"/>
    </source>
</evidence>
<dbReference type="OrthoDB" id="10005859at2759"/>
<keyword evidence="4" id="KW-1185">Reference proteome</keyword>
<dbReference type="AlphaFoldDB" id="A0A2G8KRE3"/>
<organism evidence="3 4">
    <name type="scientific">Stichopus japonicus</name>
    <name type="common">Sea cucumber</name>
    <dbReference type="NCBI Taxonomy" id="307972"/>
    <lineage>
        <taxon>Eukaryota</taxon>
        <taxon>Metazoa</taxon>
        <taxon>Echinodermata</taxon>
        <taxon>Eleutherozoa</taxon>
        <taxon>Echinozoa</taxon>
        <taxon>Holothuroidea</taxon>
        <taxon>Aspidochirotacea</taxon>
        <taxon>Aspidochirotida</taxon>
        <taxon>Stichopodidae</taxon>
        <taxon>Apostichopus</taxon>
    </lineage>
</organism>
<reference evidence="3 4" key="1">
    <citation type="journal article" date="2017" name="PLoS Biol.">
        <title>The sea cucumber genome provides insights into morphological evolution and visceral regeneration.</title>
        <authorList>
            <person name="Zhang X."/>
            <person name="Sun L."/>
            <person name="Yuan J."/>
            <person name="Sun Y."/>
            <person name="Gao Y."/>
            <person name="Zhang L."/>
            <person name="Li S."/>
            <person name="Dai H."/>
            <person name="Hamel J.F."/>
            <person name="Liu C."/>
            <person name="Yu Y."/>
            <person name="Liu S."/>
            <person name="Lin W."/>
            <person name="Guo K."/>
            <person name="Jin S."/>
            <person name="Xu P."/>
            <person name="Storey K.B."/>
            <person name="Huan P."/>
            <person name="Zhang T."/>
            <person name="Zhou Y."/>
            <person name="Zhang J."/>
            <person name="Lin C."/>
            <person name="Li X."/>
            <person name="Xing L."/>
            <person name="Huo D."/>
            <person name="Sun M."/>
            <person name="Wang L."/>
            <person name="Mercier A."/>
            <person name="Li F."/>
            <person name="Yang H."/>
            <person name="Xiang J."/>
        </authorList>
    </citation>
    <scope>NUCLEOTIDE SEQUENCE [LARGE SCALE GENOMIC DNA]</scope>
    <source>
        <strain evidence="3">Shaxun</strain>
        <tissue evidence="3">Muscle</tissue>
    </source>
</reference>
<feature type="coiled-coil region" evidence="1">
    <location>
        <begin position="113"/>
        <end position="197"/>
    </location>
</feature>
<dbReference type="EMBL" id="MRZV01000417">
    <property type="protein sequence ID" value="PIK50535.1"/>
    <property type="molecule type" value="Genomic_DNA"/>
</dbReference>
<sequence length="250" mass="29609">MGKKKSKKSDKKADQGADGSSKKEPQMTIREAILAYQISIKENQLGELMFEKNGLEEKNQRNKERRDRLKEEQLHHIKTLLKQAKERDKELEEISVVNKEQVEVSLKDKWKCSKEQDQELEDLKREIENKLQEYEETQAKVDKWIAYRDSGRQEHSIQIKLLTEELVDCQQNFEEMKSHLEKTLSLAKEEIKRSTEDRLSDQKYVASEKAMTTLDKWTSKEVKDNDWLRREASFCLCFCLVSHFLTFCVM</sequence>
<name>A0A2G8KRE3_STIJA</name>
<dbReference type="STRING" id="307972.A0A2G8KRE3"/>
<dbReference type="InterPro" id="IPR026702">
    <property type="entry name" value="CCDC83"/>
</dbReference>
<dbReference type="Proteomes" id="UP000230750">
    <property type="component" value="Unassembled WGS sequence"/>
</dbReference>
<feature type="compositionally biased region" description="Basic residues" evidence="2">
    <location>
        <begin position="1"/>
        <end position="10"/>
    </location>
</feature>